<dbReference type="RefSeq" id="WP_073456436.1">
    <property type="nucleotide sequence ID" value="NZ_CALGVN010000013.1"/>
</dbReference>
<dbReference type="InterPro" id="IPR046867">
    <property type="entry name" value="AldOxase/xan_DH_MoCoBD2"/>
</dbReference>
<dbReference type="InterPro" id="IPR037165">
    <property type="entry name" value="AldOxase/xan_DH_Mopterin-bd_sf"/>
</dbReference>
<evidence type="ECO:0000259" key="3">
    <source>
        <dbReference type="SMART" id="SM01008"/>
    </source>
</evidence>
<dbReference type="SUPFAM" id="SSF54665">
    <property type="entry name" value="CO dehydrogenase molybdoprotein N-domain-like"/>
    <property type="match status" value="1"/>
</dbReference>
<gene>
    <name evidence="4" type="ORF">SAMN05443637_105105</name>
</gene>
<dbReference type="Gene3D" id="3.30.365.10">
    <property type="entry name" value="Aldehyde oxidase/xanthine dehydrogenase, molybdopterin binding domain"/>
    <property type="match status" value="4"/>
</dbReference>
<keyword evidence="2" id="KW-0560">Oxidoreductase</keyword>
<feature type="domain" description="Aldehyde oxidase/xanthine dehydrogenase a/b hammerhead" evidence="3">
    <location>
        <begin position="19"/>
        <end position="131"/>
    </location>
</feature>
<accession>A0A1M6RQE5</accession>
<dbReference type="PANTHER" id="PTHR11908">
    <property type="entry name" value="XANTHINE DEHYDROGENASE"/>
    <property type="match status" value="1"/>
</dbReference>
<evidence type="ECO:0000313" key="5">
    <source>
        <dbReference type="Proteomes" id="UP000184363"/>
    </source>
</evidence>
<dbReference type="InterPro" id="IPR000674">
    <property type="entry name" value="Ald_Oxase/Xan_DH_a/b"/>
</dbReference>
<evidence type="ECO:0000256" key="1">
    <source>
        <dbReference type="ARBA" id="ARBA00022505"/>
    </source>
</evidence>
<dbReference type="Pfam" id="PF01315">
    <property type="entry name" value="Ald_Xan_dh_C"/>
    <property type="match status" value="1"/>
</dbReference>
<protein>
    <submittedName>
        <fullName evidence="4">Carbon-monoxide dehydrogenase large subunit</fullName>
    </submittedName>
</protein>
<dbReference type="InterPro" id="IPR008274">
    <property type="entry name" value="AldOxase/xan_DH_MoCoBD1"/>
</dbReference>
<dbReference type="GO" id="GO:0005506">
    <property type="term" value="F:iron ion binding"/>
    <property type="evidence" value="ECO:0007669"/>
    <property type="project" value="InterPro"/>
</dbReference>
<dbReference type="InterPro" id="IPR036856">
    <property type="entry name" value="Ald_Oxase/Xan_DH_a/b_sf"/>
</dbReference>
<evidence type="ECO:0000256" key="2">
    <source>
        <dbReference type="ARBA" id="ARBA00023002"/>
    </source>
</evidence>
<dbReference type="OrthoDB" id="135295at2"/>
<dbReference type="InterPro" id="IPR016208">
    <property type="entry name" value="Ald_Oxase/xanthine_DH-like"/>
</dbReference>
<dbReference type="SMART" id="SM01008">
    <property type="entry name" value="Ald_Xan_dh_C"/>
    <property type="match status" value="1"/>
</dbReference>
<sequence>MSILGTRVQRVEDPLFLTRGAVYTDDLVDERLAGALHLTLVRSPVAHARITSIDVSAAREAPGVVAVVTGAEIGLEPVVLQGGAPKETARPFLATDKVRFVGEPVVAVLTEELYQGQDAADLVEIDYDPLPAVVDPEEALKGEVLLFEDLGTNVVGGFGLDKEFDEHLFDDCEVVVTQKLVNQRVAAAPLETRAAAAVWGDDGRVTLWASTQNAQSARDAVAGWLGVERDVVHLITPDVGGGFGAKIGADPEFALVAQLARITGRAVRWSETRSENMTGMLQGRAQIQTITIGGNRNGDVLAYRLDVLADAGAYPRLGMFLPYFTRQMAPGVYDIPKVESRARTVVTTTTSIGAYRGAGRPEATAAIERAMDLFAAEIGMDPAEVRKRNVIAPDKFPFTTKGGATYDSGEYAKAIDKALEAADYAGLRAEQARRRERGDTVALGIGVSAYVEITGGGAFAENASIEVHPDGTVTVLTGTSPHGQGHATAWAMLASEHLGVPVEKITVKHGDTDLIPRGAGTMGSRSLQTGGVAVYQAAGELVELAKQRAAEVLEASVEDLEVAEGAVNVRGTTTSITLAALAEKEPLKVQTKFDSGAPTFPFGAHVAVVEVDLETGRAVVDRIVTVDDAGPVLNPLLADGQRHGGIAQGIAQALLEEVRYDDEGNPITATFADYAFPSAAELPSFTLVDMATPTPLNPLGVKGIGEAGTIGATPAVQSAVIDALSHLGIRHIDMPLAPLRVWEAIQAAKGDA</sequence>
<dbReference type="Pfam" id="PF20256">
    <property type="entry name" value="MoCoBD_2"/>
    <property type="match status" value="1"/>
</dbReference>
<reference evidence="4 5" key="1">
    <citation type="submission" date="2016-11" db="EMBL/GenBank/DDBJ databases">
        <authorList>
            <person name="Jaros S."/>
            <person name="Januszkiewicz K."/>
            <person name="Wedrychowicz H."/>
        </authorList>
    </citation>
    <scope>NUCLEOTIDE SEQUENCE [LARGE SCALE GENOMIC DNA]</scope>
    <source>
        <strain evidence="4 5">DSM 43832</strain>
    </source>
</reference>
<proteinExistence type="predicted"/>
<dbReference type="EMBL" id="FRAP01000005">
    <property type="protein sequence ID" value="SHK34634.1"/>
    <property type="molecule type" value="Genomic_DNA"/>
</dbReference>
<evidence type="ECO:0000313" key="4">
    <source>
        <dbReference type="EMBL" id="SHK34634.1"/>
    </source>
</evidence>
<name>A0A1M6RQE5_PSETH</name>
<dbReference type="SUPFAM" id="SSF56003">
    <property type="entry name" value="Molybdenum cofactor-binding domain"/>
    <property type="match status" value="1"/>
</dbReference>
<dbReference type="Gene3D" id="3.90.1170.50">
    <property type="entry name" value="Aldehyde oxidase/xanthine dehydrogenase, a/b hammerhead"/>
    <property type="match status" value="1"/>
</dbReference>
<dbReference type="GO" id="GO:0016491">
    <property type="term" value="F:oxidoreductase activity"/>
    <property type="evidence" value="ECO:0007669"/>
    <property type="project" value="UniProtKB-KW"/>
</dbReference>
<dbReference type="PANTHER" id="PTHR11908:SF132">
    <property type="entry name" value="ALDEHYDE OXIDASE 1-RELATED"/>
    <property type="match status" value="1"/>
</dbReference>
<organism evidence="4 5">
    <name type="scientific">Pseudonocardia thermophila</name>
    <dbReference type="NCBI Taxonomy" id="1848"/>
    <lineage>
        <taxon>Bacteria</taxon>
        <taxon>Bacillati</taxon>
        <taxon>Actinomycetota</taxon>
        <taxon>Actinomycetes</taxon>
        <taxon>Pseudonocardiales</taxon>
        <taxon>Pseudonocardiaceae</taxon>
        <taxon>Pseudonocardia</taxon>
    </lineage>
</organism>
<dbReference type="STRING" id="1848.SAMN05443637_105105"/>
<dbReference type="AlphaFoldDB" id="A0A1M6RQE5"/>
<keyword evidence="1" id="KW-0500">Molybdenum</keyword>
<dbReference type="Proteomes" id="UP000184363">
    <property type="component" value="Unassembled WGS sequence"/>
</dbReference>
<keyword evidence="5" id="KW-1185">Reference proteome</keyword>
<dbReference type="Pfam" id="PF02738">
    <property type="entry name" value="MoCoBD_1"/>
    <property type="match status" value="1"/>
</dbReference>